<protein>
    <submittedName>
        <fullName evidence="1">Uncharacterized protein</fullName>
    </submittedName>
</protein>
<dbReference type="RefSeq" id="WP_067381403.1">
    <property type="nucleotide sequence ID" value="NZ_BDQI01000024.1"/>
</dbReference>
<proteinExistence type="predicted"/>
<dbReference type="EMBL" id="BDQI01000024">
    <property type="protein sequence ID" value="GAX56165.1"/>
    <property type="molecule type" value="Genomic_DNA"/>
</dbReference>
<evidence type="ECO:0000313" key="2">
    <source>
        <dbReference type="Proteomes" id="UP000217446"/>
    </source>
</evidence>
<evidence type="ECO:0000313" key="1">
    <source>
        <dbReference type="EMBL" id="GAX56165.1"/>
    </source>
</evidence>
<dbReference type="Proteomes" id="UP000217446">
    <property type="component" value="Unassembled WGS sequence"/>
</dbReference>
<keyword evidence="2" id="KW-1185">Reference proteome</keyword>
<organism evidence="1 2">
    <name type="scientific">Streptomyces olivochromogenes</name>
    <dbReference type="NCBI Taxonomy" id="1963"/>
    <lineage>
        <taxon>Bacteria</taxon>
        <taxon>Bacillati</taxon>
        <taxon>Actinomycetota</taxon>
        <taxon>Actinomycetes</taxon>
        <taxon>Kitasatosporales</taxon>
        <taxon>Streptomycetaceae</taxon>
        <taxon>Streptomyces</taxon>
    </lineage>
</organism>
<reference evidence="2" key="1">
    <citation type="submission" date="2017-05" db="EMBL/GenBank/DDBJ databases">
        <title>Streptomyces olivochromogenes NBRC 3561 whole genome shotgun sequence.</title>
        <authorList>
            <person name="Dohra H."/>
            <person name="Kodani S."/>
        </authorList>
    </citation>
    <scope>NUCLEOTIDE SEQUENCE [LARGE SCALE GENOMIC DNA]</scope>
    <source>
        <strain evidence="2">NBRC 3561</strain>
    </source>
</reference>
<name>A0A250VPT5_STROL</name>
<accession>A0A250VPT5</accession>
<dbReference type="AlphaFoldDB" id="A0A250VPT5"/>
<sequence length="80" mass="8568">MRTGRQRTPNTRAGGTDIAECDGAVVRLVSWAPAQGFGVERADAGPDAHAEVRFEGTSGKVELRVRCVNGRPSGSWKQDD</sequence>
<gene>
    <name evidence="1" type="ORF">SO3561_07732</name>
</gene>
<comment type="caution">
    <text evidence="1">The sequence shown here is derived from an EMBL/GenBank/DDBJ whole genome shotgun (WGS) entry which is preliminary data.</text>
</comment>